<evidence type="ECO:0000256" key="1">
    <source>
        <dbReference type="ARBA" id="ARBA00006484"/>
    </source>
</evidence>
<organism evidence="3 4">
    <name type="scientific">Stakelama tenebrarum</name>
    <dbReference type="NCBI Taxonomy" id="2711215"/>
    <lineage>
        <taxon>Bacteria</taxon>
        <taxon>Pseudomonadati</taxon>
        <taxon>Pseudomonadota</taxon>
        <taxon>Alphaproteobacteria</taxon>
        <taxon>Sphingomonadales</taxon>
        <taxon>Sphingomonadaceae</taxon>
        <taxon>Stakelama</taxon>
    </lineage>
</organism>
<dbReference type="CDD" id="cd05233">
    <property type="entry name" value="SDR_c"/>
    <property type="match status" value="1"/>
</dbReference>
<dbReference type="PRINTS" id="PR00080">
    <property type="entry name" value="SDRFAMILY"/>
</dbReference>
<dbReference type="PRINTS" id="PR00081">
    <property type="entry name" value="GDHRDH"/>
</dbReference>
<dbReference type="InterPro" id="IPR036291">
    <property type="entry name" value="NAD(P)-bd_dom_sf"/>
</dbReference>
<dbReference type="KEGG" id="spzr:G5C33_05155"/>
<dbReference type="Pfam" id="PF13561">
    <property type="entry name" value="adh_short_C2"/>
    <property type="match status" value="1"/>
</dbReference>
<dbReference type="Gene3D" id="3.40.50.720">
    <property type="entry name" value="NAD(P)-binding Rossmann-like Domain"/>
    <property type="match status" value="1"/>
</dbReference>
<keyword evidence="4" id="KW-1185">Reference proteome</keyword>
<comment type="similarity">
    <text evidence="1">Belongs to the short-chain dehydrogenases/reductases (SDR) family.</text>
</comment>
<dbReference type="InterPro" id="IPR002347">
    <property type="entry name" value="SDR_fam"/>
</dbReference>
<dbReference type="InterPro" id="IPR020904">
    <property type="entry name" value="Sc_DH/Rdtase_CS"/>
</dbReference>
<evidence type="ECO:0000313" key="4">
    <source>
        <dbReference type="Proteomes" id="UP000501568"/>
    </source>
</evidence>
<dbReference type="PANTHER" id="PTHR43477">
    <property type="entry name" value="DIHYDROANTICAPSIN 7-DEHYDROGENASE"/>
    <property type="match status" value="1"/>
</dbReference>
<dbReference type="PANTHER" id="PTHR43477:SF1">
    <property type="entry name" value="DIHYDROANTICAPSIN 7-DEHYDROGENASE"/>
    <property type="match status" value="1"/>
</dbReference>
<dbReference type="AlphaFoldDB" id="A0A6G6Y2W5"/>
<dbReference type="EMBL" id="CP049109">
    <property type="protein sequence ID" value="QIG79240.1"/>
    <property type="molecule type" value="Genomic_DNA"/>
</dbReference>
<protein>
    <submittedName>
        <fullName evidence="3">SDR family oxidoreductase</fullName>
    </submittedName>
</protein>
<sequence>MTETNETPARSALVTGAGSGIGRATALAFAATGARVIASDIDPARLESLNDELGEGHVTVAGDITDPATIEKLGLAAGGRVDILANVAGIMDRFLPVGEMDDALWQKVFDVNVTAPMRLMRAVLPGMVDAGEGAIVNVASAAALHGGRAGAAYTASKHALIGLTRNTAVFYGPQGIRANVIAPGPVATGIEGGMASHLAAQRMGPLLKSMLPPPTTPDVLAEQIVWLASETATNINGAVLSSDGGWAAI</sequence>
<evidence type="ECO:0000313" key="3">
    <source>
        <dbReference type="EMBL" id="QIG79240.1"/>
    </source>
</evidence>
<dbReference type="GO" id="GO:0016491">
    <property type="term" value="F:oxidoreductase activity"/>
    <property type="evidence" value="ECO:0007669"/>
    <property type="project" value="UniProtKB-KW"/>
</dbReference>
<accession>A0A6G6Y2W5</accession>
<dbReference type="FunFam" id="3.40.50.720:FF:000084">
    <property type="entry name" value="Short-chain dehydrogenase reductase"/>
    <property type="match status" value="1"/>
</dbReference>
<proteinExistence type="inferred from homology"/>
<dbReference type="SUPFAM" id="SSF51735">
    <property type="entry name" value="NAD(P)-binding Rossmann-fold domains"/>
    <property type="match status" value="1"/>
</dbReference>
<dbReference type="InterPro" id="IPR051122">
    <property type="entry name" value="SDR_DHRS6-like"/>
</dbReference>
<dbReference type="RefSeq" id="WP_165326241.1">
    <property type="nucleotide sequence ID" value="NZ_CP049109.1"/>
</dbReference>
<name>A0A6G6Y2W5_9SPHN</name>
<dbReference type="PROSITE" id="PS00061">
    <property type="entry name" value="ADH_SHORT"/>
    <property type="match status" value="1"/>
</dbReference>
<gene>
    <name evidence="3" type="ORF">G5C33_05155</name>
</gene>
<evidence type="ECO:0000256" key="2">
    <source>
        <dbReference type="ARBA" id="ARBA00023002"/>
    </source>
</evidence>
<reference evidence="3 4" key="1">
    <citation type="submission" date="2020-02" db="EMBL/GenBank/DDBJ databases">
        <authorList>
            <person name="Zheng R.K."/>
            <person name="Sun C.M."/>
        </authorList>
    </citation>
    <scope>NUCLEOTIDE SEQUENCE [LARGE SCALE GENOMIC DNA]</scope>
    <source>
        <strain evidence="4">zrk23</strain>
    </source>
</reference>
<dbReference type="Proteomes" id="UP000501568">
    <property type="component" value="Chromosome"/>
</dbReference>
<keyword evidence="2" id="KW-0560">Oxidoreductase</keyword>